<reference evidence="14" key="2">
    <citation type="submission" date="2023-03" db="EMBL/GenBank/DDBJ databases">
        <authorList>
            <person name="Inwood S.N."/>
            <person name="Skelly J.G."/>
            <person name="Guhlin J."/>
            <person name="Harrop T.W.R."/>
            <person name="Goldson S.G."/>
            <person name="Dearden P.K."/>
        </authorList>
    </citation>
    <scope>NUCLEOTIDE SEQUENCE</scope>
    <source>
        <strain evidence="14">Irish</strain>
        <tissue evidence="14">Whole body</tissue>
    </source>
</reference>
<dbReference type="PROSITE" id="PS00039">
    <property type="entry name" value="DEAD_ATP_HELICASE"/>
    <property type="match status" value="1"/>
</dbReference>
<dbReference type="PROSITE" id="PS51192">
    <property type="entry name" value="HELICASE_ATP_BIND_1"/>
    <property type="match status" value="1"/>
</dbReference>
<feature type="domain" description="Helicase ATP-binding" evidence="11">
    <location>
        <begin position="275"/>
        <end position="458"/>
    </location>
</feature>
<feature type="region of interest" description="Disordered" evidence="10">
    <location>
        <begin position="649"/>
        <end position="668"/>
    </location>
</feature>
<keyword evidence="4 9" id="KW-0347">Helicase</keyword>
<sequence length="668" mass="73791">MSDDWDTGFSTPVVTSSFDEGRSYGKGRGFRAPSNNSSTVGKSSTIDNDDWGTTASSSTSTVRNSTVTTNTNDNWDTPASTNHSNGNNANDWETGPTKSNGNSSTSNNKNDYNWGSSNNDDTSNNSEWISGGGQTQSFDDADDNHDNRSRRGGHRGGRERRDRNNDNDNERRGRSRNRNREDIDDEKTGDDGEEKKPPVTYVPPERSMDDAELFGSGIAAGINFSKYDNIKVEVTGDDVPPPFEQFTNAGLRSSLLSNIDKSGYKKPTPVQKYAIPIMMNGRDVMACAQTGSGKTAAYLIPIINKLLESNDQIQLIERGCEPQAVVMAPTRELVTQICWEAQKFAKDTVIKSLSVYGGVATMHQVRQLERGCHIIVATPGRLCDFVERGRIRFSSIRFVVLDEADRMLDQGFLSSMETILQHESMVPSAERQTVMFSATFPSEVQNLAARFMRNYLFLRVGIVGGACENVEQNFYEVEKSAKRRKLQELLNLDGGVLLKKKTLVFVETKKTADFIAAYMSDNKFPSTSIHGDREQKEREIALNDFKTGRMPILVATSVAARGLDIPEVAHVINYDLPKSIDEYVHRIGRTGRMGNEGKATSFYEPTIDAGLAPDLVRMLTQAKKTVPDFLESSGGGRFDGGITSDFGGYDIRGDNNTNTGATEPEENW</sequence>
<dbReference type="PROSITE" id="PS51194">
    <property type="entry name" value="HELICASE_CTER"/>
    <property type="match status" value="1"/>
</dbReference>
<dbReference type="InterPro" id="IPR044763">
    <property type="entry name" value="Ded1/Dbp1_DEADc"/>
</dbReference>
<accession>A0AA39C9I7</accession>
<keyword evidence="15" id="KW-1185">Reference proteome</keyword>
<evidence type="ECO:0000256" key="9">
    <source>
        <dbReference type="RuleBase" id="RU000492"/>
    </source>
</evidence>
<feature type="compositionally biased region" description="Polar residues" evidence="10">
    <location>
        <begin position="78"/>
        <end position="91"/>
    </location>
</feature>
<evidence type="ECO:0000256" key="10">
    <source>
        <dbReference type="SAM" id="MobiDB-lite"/>
    </source>
</evidence>
<evidence type="ECO:0000256" key="6">
    <source>
        <dbReference type="ARBA" id="ARBA00022884"/>
    </source>
</evidence>
<feature type="domain" description="DEAD-box RNA helicase Q" evidence="13">
    <location>
        <begin position="244"/>
        <end position="272"/>
    </location>
</feature>
<dbReference type="SMART" id="SM00490">
    <property type="entry name" value="HELICc"/>
    <property type="match status" value="1"/>
</dbReference>
<dbReference type="Gene3D" id="3.40.50.300">
    <property type="entry name" value="P-loop containing nucleotide triphosphate hydrolases"/>
    <property type="match status" value="2"/>
</dbReference>
<protein>
    <recommendedName>
        <fullName evidence="1">RNA helicase</fullName>
        <ecNumber evidence="1">3.6.4.13</ecNumber>
    </recommendedName>
</protein>
<dbReference type="EMBL" id="JAQQBS010001423">
    <property type="protein sequence ID" value="KAK0160182.1"/>
    <property type="molecule type" value="Genomic_DNA"/>
</dbReference>
<organism evidence="14 15">
    <name type="scientific">Microctonus aethiopoides</name>
    <dbReference type="NCBI Taxonomy" id="144406"/>
    <lineage>
        <taxon>Eukaryota</taxon>
        <taxon>Metazoa</taxon>
        <taxon>Ecdysozoa</taxon>
        <taxon>Arthropoda</taxon>
        <taxon>Hexapoda</taxon>
        <taxon>Insecta</taxon>
        <taxon>Pterygota</taxon>
        <taxon>Neoptera</taxon>
        <taxon>Endopterygota</taxon>
        <taxon>Hymenoptera</taxon>
        <taxon>Apocrita</taxon>
        <taxon>Ichneumonoidea</taxon>
        <taxon>Braconidae</taxon>
        <taxon>Euphorinae</taxon>
        <taxon>Microctonus</taxon>
    </lineage>
</organism>
<dbReference type="CDD" id="cd17967">
    <property type="entry name" value="DEADc_DDX3_DDX4"/>
    <property type="match status" value="1"/>
</dbReference>
<dbReference type="SUPFAM" id="SSF52540">
    <property type="entry name" value="P-loop containing nucleoside triphosphate hydrolases"/>
    <property type="match status" value="2"/>
</dbReference>
<dbReference type="GO" id="GO:0005524">
    <property type="term" value="F:ATP binding"/>
    <property type="evidence" value="ECO:0007669"/>
    <property type="project" value="UniProtKB-KW"/>
</dbReference>
<feature type="compositionally biased region" description="Polar residues" evidence="10">
    <location>
        <begin position="33"/>
        <end position="46"/>
    </location>
</feature>
<dbReference type="PANTHER" id="PTHR47958">
    <property type="entry name" value="ATP-DEPENDENT RNA HELICASE DBP3"/>
    <property type="match status" value="1"/>
</dbReference>
<evidence type="ECO:0000256" key="1">
    <source>
        <dbReference type="ARBA" id="ARBA00012552"/>
    </source>
</evidence>
<evidence type="ECO:0000256" key="3">
    <source>
        <dbReference type="ARBA" id="ARBA00022801"/>
    </source>
</evidence>
<dbReference type="Proteomes" id="UP001168990">
    <property type="component" value="Unassembled WGS sequence"/>
</dbReference>
<dbReference type="PROSITE" id="PS51195">
    <property type="entry name" value="Q_MOTIF"/>
    <property type="match status" value="1"/>
</dbReference>
<evidence type="ECO:0000259" key="11">
    <source>
        <dbReference type="PROSITE" id="PS51192"/>
    </source>
</evidence>
<feature type="region of interest" description="Disordered" evidence="10">
    <location>
        <begin position="1"/>
        <end position="206"/>
    </location>
</feature>
<dbReference type="InterPro" id="IPR014001">
    <property type="entry name" value="Helicase_ATP-bd"/>
</dbReference>
<feature type="compositionally biased region" description="Low complexity" evidence="10">
    <location>
        <begin position="51"/>
        <end position="77"/>
    </location>
</feature>
<gene>
    <name evidence="14" type="ORF">PV328_007610</name>
</gene>
<evidence type="ECO:0000259" key="13">
    <source>
        <dbReference type="PROSITE" id="PS51195"/>
    </source>
</evidence>
<comment type="similarity">
    <text evidence="9">Belongs to the DEAD box helicase family.</text>
</comment>
<dbReference type="GO" id="GO:0003724">
    <property type="term" value="F:RNA helicase activity"/>
    <property type="evidence" value="ECO:0007669"/>
    <property type="project" value="UniProtKB-EC"/>
</dbReference>
<proteinExistence type="inferred from homology"/>
<dbReference type="GO" id="GO:0016787">
    <property type="term" value="F:hydrolase activity"/>
    <property type="evidence" value="ECO:0007669"/>
    <property type="project" value="UniProtKB-KW"/>
</dbReference>
<comment type="catalytic activity">
    <reaction evidence="7">
        <text>ATP + H2O = ADP + phosphate + H(+)</text>
        <dbReference type="Rhea" id="RHEA:13065"/>
        <dbReference type="ChEBI" id="CHEBI:15377"/>
        <dbReference type="ChEBI" id="CHEBI:15378"/>
        <dbReference type="ChEBI" id="CHEBI:30616"/>
        <dbReference type="ChEBI" id="CHEBI:43474"/>
        <dbReference type="ChEBI" id="CHEBI:456216"/>
        <dbReference type="EC" id="3.6.4.13"/>
    </reaction>
</comment>
<reference evidence="14" key="1">
    <citation type="journal article" date="2023" name="bioRxiv">
        <title>Scaffold-level genome assemblies of two parasitoid biocontrol wasps reveal the parthenogenesis mechanism and an associated novel virus.</title>
        <authorList>
            <person name="Inwood S."/>
            <person name="Skelly J."/>
            <person name="Guhlin J."/>
            <person name="Harrop T."/>
            <person name="Goldson S."/>
            <person name="Dearden P."/>
        </authorList>
    </citation>
    <scope>NUCLEOTIDE SEQUENCE</scope>
    <source>
        <strain evidence="14">Irish</strain>
        <tissue evidence="14">Whole body</tissue>
    </source>
</reference>
<dbReference type="GO" id="GO:0031047">
    <property type="term" value="P:regulatory ncRNA-mediated gene silencing"/>
    <property type="evidence" value="ECO:0007669"/>
    <property type="project" value="UniProtKB-ARBA"/>
</dbReference>
<dbReference type="GO" id="GO:0003723">
    <property type="term" value="F:RNA binding"/>
    <property type="evidence" value="ECO:0007669"/>
    <property type="project" value="UniProtKB-KW"/>
</dbReference>
<dbReference type="InterPro" id="IPR000629">
    <property type="entry name" value="RNA-helicase_DEAD-box_CS"/>
</dbReference>
<keyword evidence="5 9" id="KW-0067">ATP-binding</keyword>
<evidence type="ECO:0000256" key="2">
    <source>
        <dbReference type="ARBA" id="ARBA00022741"/>
    </source>
</evidence>
<evidence type="ECO:0000256" key="8">
    <source>
        <dbReference type="PROSITE-ProRule" id="PRU00552"/>
    </source>
</evidence>
<evidence type="ECO:0000256" key="5">
    <source>
        <dbReference type="ARBA" id="ARBA00022840"/>
    </source>
</evidence>
<dbReference type="InterPro" id="IPR027417">
    <property type="entry name" value="P-loop_NTPase"/>
</dbReference>
<feature type="compositionally biased region" description="Basic and acidic residues" evidence="10">
    <location>
        <begin position="159"/>
        <end position="172"/>
    </location>
</feature>
<dbReference type="AlphaFoldDB" id="A0AA39C9I7"/>
<comment type="caution">
    <text evidence="14">The sequence shown here is derived from an EMBL/GenBank/DDBJ whole genome shotgun (WGS) entry which is preliminary data.</text>
</comment>
<feature type="domain" description="Helicase C-terminal" evidence="12">
    <location>
        <begin position="469"/>
        <end position="634"/>
    </location>
</feature>
<feature type="compositionally biased region" description="Polar residues" evidence="10">
    <location>
        <begin position="8"/>
        <end position="18"/>
    </location>
</feature>
<dbReference type="Pfam" id="PF00270">
    <property type="entry name" value="DEAD"/>
    <property type="match status" value="1"/>
</dbReference>
<feature type="short sequence motif" description="Q motif" evidence="8">
    <location>
        <begin position="244"/>
        <end position="272"/>
    </location>
</feature>
<dbReference type="InterPro" id="IPR011545">
    <property type="entry name" value="DEAD/DEAH_box_helicase_dom"/>
</dbReference>
<keyword evidence="2 9" id="KW-0547">Nucleotide-binding</keyword>
<evidence type="ECO:0000313" key="14">
    <source>
        <dbReference type="EMBL" id="KAK0160182.1"/>
    </source>
</evidence>
<dbReference type="CDD" id="cd18787">
    <property type="entry name" value="SF2_C_DEAD"/>
    <property type="match status" value="1"/>
</dbReference>
<evidence type="ECO:0000256" key="7">
    <source>
        <dbReference type="ARBA" id="ARBA00047984"/>
    </source>
</evidence>
<evidence type="ECO:0000259" key="12">
    <source>
        <dbReference type="PROSITE" id="PS51194"/>
    </source>
</evidence>
<dbReference type="FunFam" id="3.40.50.300:FF:000397">
    <property type="entry name" value="Probable ATP-dependent RNA helicase DDX4"/>
    <property type="match status" value="1"/>
</dbReference>
<evidence type="ECO:0000313" key="15">
    <source>
        <dbReference type="Proteomes" id="UP001168990"/>
    </source>
</evidence>
<dbReference type="InterPro" id="IPR001650">
    <property type="entry name" value="Helicase_C-like"/>
</dbReference>
<name>A0AA39C9I7_9HYME</name>
<dbReference type="InterPro" id="IPR014014">
    <property type="entry name" value="RNA_helicase_DEAD_Q_motif"/>
</dbReference>
<dbReference type="EC" id="3.6.4.13" evidence="1"/>
<evidence type="ECO:0000256" key="4">
    <source>
        <dbReference type="ARBA" id="ARBA00022806"/>
    </source>
</evidence>
<dbReference type="Pfam" id="PF00271">
    <property type="entry name" value="Helicase_C"/>
    <property type="match status" value="1"/>
</dbReference>
<feature type="compositionally biased region" description="Low complexity" evidence="10">
    <location>
        <begin position="97"/>
        <end position="126"/>
    </location>
</feature>
<keyword evidence="3 9" id="KW-0378">Hydrolase</keyword>
<keyword evidence="6" id="KW-0694">RNA-binding</keyword>
<dbReference type="FunFam" id="3.40.50.300:FF:000008">
    <property type="entry name" value="ATP-dependent RNA helicase RhlB"/>
    <property type="match status" value="1"/>
</dbReference>
<dbReference type="SMART" id="SM00487">
    <property type="entry name" value="DEXDc"/>
    <property type="match status" value="1"/>
</dbReference>